<comment type="catalytic activity">
    <reaction evidence="3">
        <text>[protein]-peptidylproline (omega=180) = [protein]-peptidylproline (omega=0)</text>
        <dbReference type="Rhea" id="RHEA:16237"/>
        <dbReference type="Rhea" id="RHEA-COMP:10747"/>
        <dbReference type="Rhea" id="RHEA-COMP:10748"/>
        <dbReference type="ChEBI" id="CHEBI:83833"/>
        <dbReference type="ChEBI" id="CHEBI:83834"/>
        <dbReference type="EC" id="5.2.1.8"/>
    </reaction>
</comment>
<evidence type="ECO:0000313" key="5">
    <source>
        <dbReference type="EMBL" id="WMW79206.1"/>
    </source>
</evidence>
<evidence type="ECO:0000256" key="3">
    <source>
        <dbReference type="RuleBase" id="RU363019"/>
    </source>
</evidence>
<dbReference type="SUPFAM" id="SSF50891">
    <property type="entry name" value="Cyclophilin-like"/>
    <property type="match status" value="1"/>
</dbReference>
<dbReference type="GO" id="GO:0003755">
    <property type="term" value="F:peptidyl-prolyl cis-trans isomerase activity"/>
    <property type="evidence" value="ECO:0007669"/>
    <property type="project" value="UniProtKB-EC"/>
</dbReference>
<dbReference type="InterPro" id="IPR029000">
    <property type="entry name" value="Cyclophilin-like_dom_sf"/>
</dbReference>
<keyword evidence="1 3" id="KW-0697">Rotamase</keyword>
<evidence type="ECO:0000256" key="1">
    <source>
        <dbReference type="ARBA" id="ARBA00023110"/>
    </source>
</evidence>
<protein>
    <recommendedName>
        <fullName evidence="3">Peptidyl-prolyl cis-trans isomerase</fullName>
        <shortName evidence="3">PPIase</shortName>
        <ecNumber evidence="3">5.2.1.8</ecNumber>
    </recommendedName>
</protein>
<name>A0ABY9RD88_9BURK</name>
<proteinExistence type="inferred from homology"/>
<comment type="similarity">
    <text evidence="3">Belongs to the cyclophilin-type PPIase family.</text>
</comment>
<evidence type="ECO:0000256" key="2">
    <source>
        <dbReference type="ARBA" id="ARBA00023235"/>
    </source>
</evidence>
<comment type="function">
    <text evidence="3">PPIases accelerate the folding of proteins. It catalyzes the cis-trans isomerization of proline imidic peptide bonds in oligopeptides.</text>
</comment>
<dbReference type="EMBL" id="CP133720">
    <property type="protein sequence ID" value="WMW79206.1"/>
    <property type="molecule type" value="Genomic_DNA"/>
</dbReference>
<keyword evidence="3" id="KW-0732">Signal</keyword>
<feature type="domain" description="PPIase cyclophilin-type" evidence="4">
    <location>
        <begin position="122"/>
        <end position="273"/>
    </location>
</feature>
<dbReference type="PROSITE" id="PS51257">
    <property type="entry name" value="PROKAR_LIPOPROTEIN"/>
    <property type="match status" value="1"/>
</dbReference>
<dbReference type="PROSITE" id="PS50072">
    <property type="entry name" value="CSA_PPIASE_2"/>
    <property type="match status" value="1"/>
</dbReference>
<feature type="signal peptide" evidence="3">
    <location>
        <begin position="1"/>
        <end position="21"/>
    </location>
</feature>
<dbReference type="Proteomes" id="UP001181355">
    <property type="component" value="Chromosome"/>
</dbReference>
<dbReference type="Gene3D" id="2.40.100.10">
    <property type="entry name" value="Cyclophilin-like"/>
    <property type="match status" value="1"/>
</dbReference>
<accession>A0ABY9RD88</accession>
<keyword evidence="2 3" id="KW-0413">Isomerase</keyword>
<dbReference type="InterPro" id="IPR044665">
    <property type="entry name" value="E_coli_cyclophilin_A-like"/>
</dbReference>
<dbReference type="InterPro" id="IPR002130">
    <property type="entry name" value="Cyclophilin-type_PPIase_dom"/>
</dbReference>
<keyword evidence="6" id="KW-1185">Reference proteome</keyword>
<evidence type="ECO:0000259" key="4">
    <source>
        <dbReference type="PROSITE" id="PS50072"/>
    </source>
</evidence>
<dbReference type="Pfam" id="PF00160">
    <property type="entry name" value="Pro_isomerase"/>
    <property type="match status" value="1"/>
</dbReference>
<dbReference type="PANTHER" id="PTHR43246">
    <property type="entry name" value="PEPTIDYL-PROLYL CIS-TRANS ISOMERASE CYP38, CHLOROPLASTIC"/>
    <property type="match status" value="1"/>
</dbReference>
<dbReference type="RefSeq" id="WP_309480705.1">
    <property type="nucleotide sequence ID" value="NZ_CP133720.1"/>
</dbReference>
<organism evidence="5 6">
    <name type="scientific">Undibacterium cyanobacteriorum</name>
    <dbReference type="NCBI Taxonomy" id="3073561"/>
    <lineage>
        <taxon>Bacteria</taxon>
        <taxon>Pseudomonadati</taxon>
        <taxon>Pseudomonadota</taxon>
        <taxon>Betaproteobacteria</taxon>
        <taxon>Burkholderiales</taxon>
        <taxon>Oxalobacteraceae</taxon>
        <taxon>Undibacterium</taxon>
    </lineage>
</organism>
<sequence length="275" mass="28973">MKSIALSILALSLLSACGGESAPPPSNKVKITSVTSDQLIYRKNTVFTVKGENLSDGFNMSNKACLTISELTGGTNTQKTFSCKIVGVGQQSFVISDAAGNSLYAETLNVPLSKQPQVTMTTSLGTVVLELNPAKAPVTVDNFLNYTESGFYVNKIFHRIISNFVIQGGGYTADLNLATTQAPIKLEANNGLSNLRGSIAMARTSALDSATSQFFINVVDNVSLDTSSGGYAVFGKVISGLDIVDKIKAVPTATRNGLTDVPNSTVLINSMVQTQ</sequence>
<dbReference type="PRINTS" id="PR00153">
    <property type="entry name" value="CSAPPISMRASE"/>
</dbReference>
<evidence type="ECO:0000313" key="6">
    <source>
        <dbReference type="Proteomes" id="UP001181355"/>
    </source>
</evidence>
<reference evidence="5" key="1">
    <citation type="submission" date="2023-09" db="EMBL/GenBank/DDBJ databases">
        <title>Undibacterium sp. 20NA77.5 isolated from freshwater.</title>
        <authorList>
            <person name="Le V."/>
            <person name="Ko S.-R."/>
            <person name="Ahn C.-Y."/>
            <person name="Oh H.-M."/>
        </authorList>
    </citation>
    <scope>NUCLEOTIDE SEQUENCE</scope>
    <source>
        <strain evidence="5">20NA77.5</strain>
    </source>
</reference>
<feature type="chain" id="PRO_5045004391" description="Peptidyl-prolyl cis-trans isomerase" evidence="3">
    <location>
        <begin position="22"/>
        <end position="275"/>
    </location>
</feature>
<gene>
    <name evidence="5" type="ORF">RF679_11160</name>
</gene>
<dbReference type="EC" id="5.2.1.8" evidence="3"/>